<evidence type="ECO:0000256" key="1">
    <source>
        <dbReference type="SAM" id="MobiDB-lite"/>
    </source>
</evidence>
<protein>
    <recommendedName>
        <fullName evidence="5">Lipoprotein</fullName>
    </recommendedName>
</protein>
<gene>
    <name evidence="3" type="ORF">AWB77_01471</name>
</gene>
<dbReference type="PROSITE" id="PS51257">
    <property type="entry name" value="PROKAR_LIPOPROTEIN"/>
    <property type="match status" value="1"/>
</dbReference>
<proteinExistence type="predicted"/>
<feature type="chain" id="PRO_5007620224" description="Lipoprotein" evidence="2">
    <location>
        <begin position="20"/>
        <end position="176"/>
    </location>
</feature>
<feature type="region of interest" description="Disordered" evidence="1">
    <location>
        <begin position="117"/>
        <end position="137"/>
    </location>
</feature>
<dbReference type="EMBL" id="FCNX02000003">
    <property type="protein sequence ID" value="SAK53828.1"/>
    <property type="molecule type" value="Genomic_DNA"/>
</dbReference>
<keyword evidence="4" id="KW-1185">Reference proteome</keyword>
<dbReference type="Proteomes" id="UP000054903">
    <property type="component" value="Unassembled WGS sequence"/>
</dbReference>
<accession>A0A158A7Q0</accession>
<keyword evidence="2" id="KW-0732">Signal</keyword>
<reference evidence="3" key="1">
    <citation type="submission" date="2016-01" db="EMBL/GenBank/DDBJ databases">
        <authorList>
            <person name="Peeters C."/>
        </authorList>
    </citation>
    <scope>NUCLEOTIDE SEQUENCE</scope>
    <source>
        <strain evidence="3">LMG 29320</strain>
    </source>
</reference>
<evidence type="ECO:0000313" key="3">
    <source>
        <dbReference type="EMBL" id="SAK53828.1"/>
    </source>
</evidence>
<organism evidence="3 4">
    <name type="scientific">Caballeronia fortuita</name>
    <dbReference type="NCBI Taxonomy" id="1777138"/>
    <lineage>
        <taxon>Bacteria</taxon>
        <taxon>Pseudomonadati</taxon>
        <taxon>Pseudomonadota</taxon>
        <taxon>Betaproteobacteria</taxon>
        <taxon>Burkholderiales</taxon>
        <taxon>Burkholderiaceae</taxon>
        <taxon>Caballeronia</taxon>
    </lineage>
</organism>
<sequence length="176" mass="18747">MRNLIYAVYFGLLISGCTAFSPSPVQPSDISVKSALTQVAEGLYDFKSSLNDKKMYLGLYVDTINVELDLTTSKDGKDTLSVDFAKGFQLGPQLGMEQTVNASRGSKLTITLKQVMKPADQTDGGNTDNKKTTADAGKKTGVVGHDVTTFSGKFPSIVVAPAELRSVPGFELGTGR</sequence>
<evidence type="ECO:0000313" key="4">
    <source>
        <dbReference type="Proteomes" id="UP000054903"/>
    </source>
</evidence>
<comment type="caution">
    <text evidence="3">The sequence shown here is derived from an EMBL/GenBank/DDBJ whole genome shotgun (WGS) entry which is preliminary data.</text>
</comment>
<name>A0A158A7Q0_9BURK</name>
<feature type="signal peptide" evidence="2">
    <location>
        <begin position="1"/>
        <end position="19"/>
    </location>
</feature>
<feature type="compositionally biased region" description="Basic and acidic residues" evidence="1">
    <location>
        <begin position="128"/>
        <end position="137"/>
    </location>
</feature>
<evidence type="ECO:0008006" key="5">
    <source>
        <dbReference type="Google" id="ProtNLM"/>
    </source>
</evidence>
<dbReference type="AlphaFoldDB" id="A0A158A7Q0"/>
<evidence type="ECO:0000256" key="2">
    <source>
        <dbReference type="SAM" id="SignalP"/>
    </source>
</evidence>